<name>A0A9X2RIW7_9PROT</name>
<protein>
    <submittedName>
        <fullName evidence="2">Cell wall hydrolase</fullName>
    </submittedName>
</protein>
<dbReference type="Pfam" id="PF07486">
    <property type="entry name" value="Hydrolase_2"/>
    <property type="match status" value="1"/>
</dbReference>
<organism evidence="2 3">
    <name type="scientific">Parvularcula maris</name>
    <dbReference type="NCBI Taxonomy" id="2965077"/>
    <lineage>
        <taxon>Bacteria</taxon>
        <taxon>Pseudomonadati</taxon>
        <taxon>Pseudomonadota</taxon>
        <taxon>Alphaproteobacteria</taxon>
        <taxon>Parvularculales</taxon>
        <taxon>Parvularculaceae</taxon>
        <taxon>Parvularcula</taxon>
    </lineage>
</organism>
<sequence length="256" mass="27546">MGRQGRGSLKGRKRGMGLAAGAVAAAAASTSFFSMGSATVSHSVPEWQTFLFHDAALELSAFDESPLTSAIDLLTEAGFDGGSIASELVARGVPGVSFVMDEMPAEPSEKQAAERFCLAQAIYYEARNQPVTGRLAVADVVLNRADDHRFPSTICGVVFQGVGKDYACQFSFACDGSMDKPREAKAWEQAEKLADLVYRGFRPAVTGFATFYHADYVDPSWSRRYDETQVIGDHIFYRLPDSIELAAADLGMAAAS</sequence>
<dbReference type="Proteomes" id="UP001142610">
    <property type="component" value="Unassembled WGS sequence"/>
</dbReference>
<evidence type="ECO:0000313" key="2">
    <source>
        <dbReference type="EMBL" id="MCQ8185296.1"/>
    </source>
</evidence>
<evidence type="ECO:0000259" key="1">
    <source>
        <dbReference type="Pfam" id="PF07486"/>
    </source>
</evidence>
<dbReference type="GO" id="GO:0016787">
    <property type="term" value="F:hydrolase activity"/>
    <property type="evidence" value="ECO:0007669"/>
    <property type="project" value="UniProtKB-KW"/>
</dbReference>
<comment type="caution">
    <text evidence="2">The sequence shown here is derived from an EMBL/GenBank/DDBJ whole genome shotgun (WGS) entry which is preliminary data.</text>
</comment>
<dbReference type="RefSeq" id="WP_256619167.1">
    <property type="nucleotide sequence ID" value="NZ_JANIBC010000004.1"/>
</dbReference>
<proteinExistence type="predicted"/>
<gene>
    <name evidence="2" type="ORF">NOG11_07815</name>
</gene>
<accession>A0A9X2RIW7</accession>
<dbReference type="AlphaFoldDB" id="A0A9X2RIW7"/>
<dbReference type="Gene3D" id="1.10.10.2520">
    <property type="entry name" value="Cell wall hydrolase SleB, domain 1"/>
    <property type="match status" value="1"/>
</dbReference>
<reference evidence="2" key="1">
    <citation type="submission" date="2022-07" db="EMBL/GenBank/DDBJ databases">
        <title>Parvularcula maris sp. nov., an algicidal bacterium isolated from seawater.</title>
        <authorList>
            <person name="Li F."/>
        </authorList>
    </citation>
    <scope>NUCLEOTIDE SEQUENCE</scope>
    <source>
        <strain evidence="2">BGMRC 0090</strain>
    </source>
</reference>
<evidence type="ECO:0000313" key="3">
    <source>
        <dbReference type="Proteomes" id="UP001142610"/>
    </source>
</evidence>
<dbReference type="InterPro" id="IPR042047">
    <property type="entry name" value="SleB_dom1"/>
</dbReference>
<keyword evidence="2" id="KW-0378">Hydrolase</keyword>
<feature type="domain" description="Cell wall hydrolase SleB" evidence="1">
    <location>
        <begin position="129"/>
        <end position="237"/>
    </location>
</feature>
<dbReference type="InterPro" id="IPR011105">
    <property type="entry name" value="Cell_wall_hydrolase_SleB"/>
</dbReference>
<keyword evidence="3" id="KW-1185">Reference proteome</keyword>
<dbReference type="EMBL" id="JANIBC010000004">
    <property type="protein sequence ID" value="MCQ8185296.1"/>
    <property type="molecule type" value="Genomic_DNA"/>
</dbReference>